<dbReference type="SUPFAM" id="SSF53474">
    <property type="entry name" value="alpha/beta-Hydrolases"/>
    <property type="match status" value="1"/>
</dbReference>
<dbReference type="PANTHER" id="PTHR11802:SF64">
    <property type="entry name" value="CARBOXYPEPTIDASE"/>
    <property type="match status" value="1"/>
</dbReference>
<dbReference type="InterPro" id="IPR018202">
    <property type="entry name" value="Ser_caboxypep_ser_AS"/>
</dbReference>
<evidence type="ECO:0000313" key="5">
    <source>
        <dbReference type="EMBL" id="CAG8636891.1"/>
    </source>
</evidence>
<evidence type="ECO:0000256" key="1">
    <source>
        <dbReference type="ARBA" id="ARBA00009431"/>
    </source>
</evidence>
<keyword evidence="3" id="KW-0325">Glycoprotein</keyword>
<dbReference type="PRINTS" id="PR00724">
    <property type="entry name" value="CRBOXYPTASEC"/>
</dbReference>
<reference evidence="5" key="1">
    <citation type="submission" date="2021-06" db="EMBL/GenBank/DDBJ databases">
        <authorList>
            <person name="Kallberg Y."/>
            <person name="Tangrot J."/>
            <person name="Rosling A."/>
        </authorList>
    </citation>
    <scope>NUCLEOTIDE SEQUENCE</scope>
    <source>
        <strain evidence="5">FL966</strain>
    </source>
</reference>
<keyword evidence="4" id="KW-0378">Hydrolase</keyword>
<evidence type="ECO:0000256" key="3">
    <source>
        <dbReference type="ARBA" id="ARBA00023180"/>
    </source>
</evidence>
<dbReference type="Gene3D" id="1.10.287.410">
    <property type="match status" value="1"/>
</dbReference>
<dbReference type="Gene3D" id="3.40.50.1820">
    <property type="entry name" value="alpha/beta hydrolase"/>
    <property type="match status" value="1"/>
</dbReference>
<dbReference type="EMBL" id="CAJVQA010006238">
    <property type="protein sequence ID" value="CAG8636891.1"/>
    <property type="molecule type" value="Genomic_DNA"/>
</dbReference>
<evidence type="ECO:0000256" key="4">
    <source>
        <dbReference type="RuleBase" id="RU361156"/>
    </source>
</evidence>
<gene>
    <name evidence="5" type="ORF">CPELLU_LOCUS8665</name>
</gene>
<keyword evidence="2 4" id="KW-0121">Carboxypeptidase</keyword>
<dbReference type="GO" id="GO:0004185">
    <property type="term" value="F:serine-type carboxypeptidase activity"/>
    <property type="evidence" value="ECO:0007669"/>
    <property type="project" value="UniProtKB-UniRule"/>
</dbReference>
<feature type="non-terminal residue" evidence="5">
    <location>
        <position position="488"/>
    </location>
</feature>
<dbReference type="AlphaFoldDB" id="A0A9N9GZS4"/>
<organism evidence="5 6">
    <name type="scientific">Cetraspora pellucida</name>
    <dbReference type="NCBI Taxonomy" id="1433469"/>
    <lineage>
        <taxon>Eukaryota</taxon>
        <taxon>Fungi</taxon>
        <taxon>Fungi incertae sedis</taxon>
        <taxon>Mucoromycota</taxon>
        <taxon>Glomeromycotina</taxon>
        <taxon>Glomeromycetes</taxon>
        <taxon>Diversisporales</taxon>
        <taxon>Gigasporaceae</taxon>
        <taxon>Cetraspora</taxon>
    </lineage>
</organism>
<dbReference type="Pfam" id="PF00450">
    <property type="entry name" value="Peptidase_S10"/>
    <property type="match status" value="1"/>
</dbReference>
<comment type="caution">
    <text evidence="5">The sequence shown here is derived from an EMBL/GenBank/DDBJ whole genome shotgun (WGS) entry which is preliminary data.</text>
</comment>
<dbReference type="GO" id="GO:0006508">
    <property type="term" value="P:proteolysis"/>
    <property type="evidence" value="ECO:0007669"/>
    <property type="project" value="UniProtKB-KW"/>
</dbReference>
<dbReference type="InterPro" id="IPR029058">
    <property type="entry name" value="AB_hydrolase_fold"/>
</dbReference>
<name>A0A9N9GZS4_9GLOM</name>
<proteinExistence type="inferred from homology"/>
<evidence type="ECO:0000256" key="2">
    <source>
        <dbReference type="ARBA" id="ARBA00022645"/>
    </source>
</evidence>
<sequence length="488" mass="56210">ENNIAPELDAFSFLNDHIVSSKLCDPRVKQYSGYLSIAPDANMFFWFFESRQNPKNSPLTIWLSGGPGDSSMFALFQEVGPCKVKRNMNESILAANSWNEVTNLLFIDQPIGAGFSYGTRMVNTSEQAALDVYEFLQRFFIMFPKYATLDLHLFSESYGGHYVPIIAKHIIENNNLIKAGKIKDIIPINLKSCGIGSAWIDPIIQMRSYINFAENNTYKSLLGPQLIEAMRDTWILCQYTINECYQTNTTHACVTANITCWDGYNGIYTQNSDAGLYDIRTKNDFPVATYIKYLENPFVLKSIGVNTTAISKYLEFNETIYFKFTDSGDLYALFKNNLIIVWVLLELKLEFLLDNDVPMMFFTGDADYICNWLGGNEMAESLKWKRRKEFNNAVFQEWTVGGVKVGEIKKVKNLWFVKVFESGHFIPHDQPRNSLELFKMWVRRSVLNPNPNLNSNLKVDHFQYQTGTDLMTWVWSWFRSESLQTHPT</sequence>
<dbReference type="Proteomes" id="UP000789759">
    <property type="component" value="Unassembled WGS sequence"/>
</dbReference>
<dbReference type="InterPro" id="IPR001563">
    <property type="entry name" value="Peptidase_S10"/>
</dbReference>
<dbReference type="OrthoDB" id="443318at2759"/>
<protein>
    <recommendedName>
        <fullName evidence="4">Carboxypeptidase</fullName>
        <ecNumber evidence="4">3.4.16.-</ecNumber>
    </recommendedName>
</protein>
<dbReference type="GO" id="GO:0000324">
    <property type="term" value="C:fungal-type vacuole"/>
    <property type="evidence" value="ECO:0007669"/>
    <property type="project" value="TreeGrafter"/>
</dbReference>
<comment type="similarity">
    <text evidence="1 4">Belongs to the peptidase S10 family.</text>
</comment>
<dbReference type="PANTHER" id="PTHR11802">
    <property type="entry name" value="SERINE PROTEASE FAMILY S10 SERINE CARBOXYPEPTIDASE"/>
    <property type="match status" value="1"/>
</dbReference>
<keyword evidence="6" id="KW-1185">Reference proteome</keyword>
<keyword evidence="4" id="KW-0645">Protease</keyword>
<accession>A0A9N9GZS4</accession>
<evidence type="ECO:0000313" key="6">
    <source>
        <dbReference type="Proteomes" id="UP000789759"/>
    </source>
</evidence>
<dbReference type="EC" id="3.4.16.-" evidence="4"/>
<dbReference type="PROSITE" id="PS00131">
    <property type="entry name" value="CARBOXYPEPT_SER_SER"/>
    <property type="match status" value="1"/>
</dbReference>